<dbReference type="GO" id="GO:0005840">
    <property type="term" value="C:ribosome"/>
    <property type="evidence" value="ECO:0007669"/>
    <property type="project" value="UniProtKB-KW"/>
</dbReference>
<dbReference type="PANTHER" id="PTHR11620">
    <property type="entry name" value="60S RIBOSOMAL PROTEIN L23A"/>
    <property type="match status" value="1"/>
</dbReference>
<keyword evidence="2 5" id="KW-0689">Ribosomal protein</keyword>
<sequence length="93" mass="10871">MMIDLVKYPVLTEKTARLIENDQYTFDVDLRLSKPQIKKLIEELFEVVVISVNTHRPPRRKKRLGLSQGFKTSYKRVIVTVKSTESKTIFSET</sequence>
<evidence type="ECO:0000256" key="5">
    <source>
        <dbReference type="HAMAP-Rule" id="MF_01369"/>
    </source>
</evidence>
<dbReference type="HAMAP" id="MF_01369_B">
    <property type="entry name" value="Ribosomal_uL23_B"/>
    <property type="match status" value="1"/>
</dbReference>
<comment type="subcellular location">
    <subcellularLocation>
        <location evidence="5">Plastid</location>
        <location evidence="5">Chloroplast</location>
    </subcellularLocation>
</comment>
<dbReference type="GO" id="GO:0019843">
    <property type="term" value="F:rRNA binding"/>
    <property type="evidence" value="ECO:0007669"/>
    <property type="project" value="UniProtKB-UniRule"/>
</dbReference>
<keyword evidence="5" id="KW-0699">rRNA-binding</keyword>
<dbReference type="RefSeq" id="YP_009725386.1">
    <property type="nucleotide sequence ID" value="NC_045839.1"/>
</dbReference>
<evidence type="ECO:0000256" key="4">
    <source>
        <dbReference type="ARBA" id="ARBA00035287"/>
    </source>
</evidence>
<dbReference type="InterPro" id="IPR012677">
    <property type="entry name" value="Nucleotide-bd_a/b_plait_sf"/>
</dbReference>
<comment type="subunit">
    <text evidence="5">Part of the 50S ribosomal subunit.</text>
</comment>
<dbReference type="GO" id="GO:1990904">
    <property type="term" value="C:ribonucleoprotein complex"/>
    <property type="evidence" value="ECO:0007669"/>
    <property type="project" value="UniProtKB-KW"/>
</dbReference>
<accession>A0A6B9VNJ0</accession>
<reference evidence="6" key="1">
    <citation type="journal article" date="2019" name="J. Phycol.">
        <title>The chloroplast genome of the lichen-symbiont microalga Trebouxia sp. Tr9 (Trebouxiophyceae, Chlorophyta) shows short inverted repeats with a single gene and loss of the rps4 gene, which is encoded by the nucleus.</title>
        <authorList>
            <person name="Martinez-Alberola F."/>
            <person name="Barreno E."/>
            <person name="Casano L.M."/>
            <person name="Gasulla F."/>
            <person name="Molins A."/>
            <person name="Moya P."/>
            <person name="Gonzalez-Hourcade M."/>
            <person name="Del Campo E.M."/>
        </authorList>
    </citation>
    <scope>NUCLEOTIDE SEQUENCE</scope>
    <source>
        <strain evidence="6">TR9</strain>
    </source>
</reference>
<dbReference type="InterPro" id="IPR012678">
    <property type="entry name" value="Ribosomal_uL23/eL15/eS24_sf"/>
</dbReference>
<dbReference type="GeneID" id="43960780"/>
<dbReference type="SUPFAM" id="SSF54189">
    <property type="entry name" value="Ribosomal proteins S24e, L23 and L15e"/>
    <property type="match status" value="1"/>
</dbReference>
<proteinExistence type="inferred from homology"/>
<dbReference type="InterPro" id="IPR013025">
    <property type="entry name" value="Ribosomal_uL23-like"/>
</dbReference>
<protein>
    <recommendedName>
        <fullName evidence="4 5">Large ribosomal subunit protein uL23c</fullName>
    </recommendedName>
</protein>
<dbReference type="AlphaFoldDB" id="A0A6B9VNJ0"/>
<keyword evidence="5" id="KW-0694">RNA-binding</keyword>
<name>A0A6B9VNJ0_9CHLO</name>
<dbReference type="GO" id="GO:0009507">
    <property type="term" value="C:chloroplast"/>
    <property type="evidence" value="ECO:0007669"/>
    <property type="project" value="UniProtKB-SubCell"/>
</dbReference>
<keyword evidence="6" id="KW-0934">Plastid</keyword>
<dbReference type="Gene3D" id="3.30.70.330">
    <property type="match status" value="1"/>
</dbReference>
<gene>
    <name evidence="5 6" type="primary">rpl23</name>
</gene>
<keyword evidence="6" id="KW-0150">Chloroplast</keyword>
<dbReference type="EMBL" id="MK643158">
    <property type="protein sequence ID" value="QHO63892.1"/>
    <property type="molecule type" value="Genomic_DNA"/>
</dbReference>
<dbReference type="GO" id="GO:0006412">
    <property type="term" value="P:translation"/>
    <property type="evidence" value="ECO:0007669"/>
    <property type="project" value="UniProtKB-UniRule"/>
</dbReference>
<evidence type="ECO:0000256" key="2">
    <source>
        <dbReference type="ARBA" id="ARBA00022980"/>
    </source>
</evidence>
<geneLocation type="chloroplast" evidence="6"/>
<dbReference type="GO" id="GO:0003735">
    <property type="term" value="F:structural constituent of ribosome"/>
    <property type="evidence" value="ECO:0007669"/>
    <property type="project" value="InterPro"/>
</dbReference>
<evidence type="ECO:0000313" key="6">
    <source>
        <dbReference type="EMBL" id="QHO63892.1"/>
    </source>
</evidence>
<dbReference type="Pfam" id="PF00276">
    <property type="entry name" value="Ribosomal_L23"/>
    <property type="match status" value="1"/>
</dbReference>
<keyword evidence="3 5" id="KW-0687">Ribonucleoprotein</keyword>
<evidence type="ECO:0000256" key="1">
    <source>
        <dbReference type="ARBA" id="ARBA00006700"/>
    </source>
</evidence>
<evidence type="ECO:0000256" key="3">
    <source>
        <dbReference type="ARBA" id="ARBA00023274"/>
    </source>
</evidence>
<organism evidence="6">
    <name type="scientific">Trebouxia lynnae</name>
    <dbReference type="NCBI Taxonomy" id="1825957"/>
    <lineage>
        <taxon>Eukaryota</taxon>
        <taxon>Viridiplantae</taxon>
        <taxon>Chlorophyta</taxon>
        <taxon>core chlorophytes</taxon>
        <taxon>Trebouxiophyceae</taxon>
        <taxon>Trebouxiales</taxon>
        <taxon>Trebouxiaceae</taxon>
        <taxon>Trebouxia</taxon>
    </lineage>
</organism>
<comment type="similarity">
    <text evidence="1 5">Belongs to the universal ribosomal protein uL23 family.</text>
</comment>
<comment type="function">
    <text evidence="5">Binds to 23S rRNA.</text>
</comment>